<proteinExistence type="inferred from homology"/>
<protein>
    <recommendedName>
        <fullName evidence="6">AB hydrolase-1 domain-containing protein</fullName>
    </recommendedName>
</protein>
<feature type="domain" description="AB hydrolase-1" evidence="6">
    <location>
        <begin position="38"/>
        <end position="126"/>
    </location>
</feature>
<dbReference type="InterPro" id="IPR052542">
    <property type="entry name" value="Cholesterol_Oxidase"/>
</dbReference>
<dbReference type="InterPro" id="IPR029058">
    <property type="entry name" value="AB_hydrolase_fold"/>
</dbReference>
<keyword evidence="8" id="KW-1185">Reference proteome</keyword>
<evidence type="ECO:0000256" key="3">
    <source>
        <dbReference type="ARBA" id="ARBA00022630"/>
    </source>
</evidence>
<dbReference type="PANTHER" id="PTHR47470:SF1">
    <property type="entry name" value="FAD-DEPENDENT OXIDOREDUCTASE 2 FAD BINDING DOMAIN-CONTAINING PROTEIN"/>
    <property type="match status" value="1"/>
</dbReference>
<evidence type="ECO:0000259" key="6">
    <source>
        <dbReference type="Pfam" id="PF00561"/>
    </source>
</evidence>
<gene>
    <name evidence="7" type="ORF">GCM10022200_04390</name>
</gene>
<dbReference type="EMBL" id="BAAAYU010000001">
    <property type="protein sequence ID" value="GAA3625177.1"/>
    <property type="molecule type" value="Genomic_DNA"/>
</dbReference>
<dbReference type="Gene3D" id="3.40.50.1820">
    <property type="entry name" value="alpha/beta hydrolase"/>
    <property type="match status" value="1"/>
</dbReference>
<evidence type="ECO:0000256" key="1">
    <source>
        <dbReference type="ARBA" id="ARBA00001974"/>
    </source>
</evidence>
<evidence type="ECO:0000313" key="7">
    <source>
        <dbReference type="EMBL" id="GAA3625177.1"/>
    </source>
</evidence>
<reference evidence="8" key="1">
    <citation type="journal article" date="2019" name="Int. J. Syst. Evol. Microbiol.">
        <title>The Global Catalogue of Microorganisms (GCM) 10K type strain sequencing project: providing services to taxonomists for standard genome sequencing and annotation.</title>
        <authorList>
            <consortium name="The Broad Institute Genomics Platform"/>
            <consortium name="The Broad Institute Genome Sequencing Center for Infectious Disease"/>
            <person name="Wu L."/>
            <person name="Ma J."/>
        </authorList>
    </citation>
    <scope>NUCLEOTIDE SEQUENCE [LARGE SCALE GENOMIC DNA]</scope>
    <source>
        <strain evidence="8">JCM 16544</strain>
    </source>
</reference>
<dbReference type="RefSeq" id="WP_344736222.1">
    <property type="nucleotide sequence ID" value="NZ_BAAAYU010000001.1"/>
</dbReference>
<comment type="similarity">
    <text evidence="2">Belongs to the GMC oxidoreductase family.</text>
</comment>
<evidence type="ECO:0000256" key="4">
    <source>
        <dbReference type="ARBA" id="ARBA00022827"/>
    </source>
</evidence>
<dbReference type="Pfam" id="PF00561">
    <property type="entry name" value="Abhydrolase_1"/>
    <property type="match status" value="1"/>
</dbReference>
<dbReference type="InterPro" id="IPR000073">
    <property type="entry name" value="AB_hydrolase_1"/>
</dbReference>
<keyword evidence="3" id="KW-0285">Flavoprotein</keyword>
<dbReference type="Proteomes" id="UP001501697">
    <property type="component" value="Unassembled WGS sequence"/>
</dbReference>
<keyword evidence="4" id="KW-0274">FAD</keyword>
<evidence type="ECO:0000313" key="8">
    <source>
        <dbReference type="Proteomes" id="UP001501697"/>
    </source>
</evidence>
<dbReference type="PANTHER" id="PTHR47470">
    <property type="entry name" value="CHOLESTEROL OXIDASE"/>
    <property type="match status" value="1"/>
</dbReference>
<name>A0ABP7A571_9MICO</name>
<dbReference type="SUPFAM" id="SSF53474">
    <property type="entry name" value="alpha/beta-Hydrolases"/>
    <property type="match status" value="1"/>
</dbReference>
<comment type="cofactor">
    <cofactor evidence="1">
        <name>FAD</name>
        <dbReference type="ChEBI" id="CHEBI:57692"/>
    </cofactor>
</comment>
<accession>A0ABP7A571</accession>
<organism evidence="7 8">
    <name type="scientific">Microbacterium awajiense</name>
    <dbReference type="NCBI Taxonomy" id="415214"/>
    <lineage>
        <taxon>Bacteria</taxon>
        <taxon>Bacillati</taxon>
        <taxon>Actinomycetota</taxon>
        <taxon>Actinomycetes</taxon>
        <taxon>Micrococcales</taxon>
        <taxon>Microbacteriaceae</taxon>
        <taxon>Microbacterium</taxon>
    </lineage>
</organism>
<keyword evidence="5" id="KW-0560">Oxidoreductase</keyword>
<comment type="caution">
    <text evidence="7">The sequence shown here is derived from an EMBL/GenBank/DDBJ whole genome shotgun (WGS) entry which is preliminary data.</text>
</comment>
<sequence length="347" mass="38413">MVTTRTAHRDEPHFLFADDGVPLTLVRVRGGAASHKGPVLLVHGLANRSESFRPPVSRSIVDVLIDDGWDVWMLNWRGSIDLDPLPWTLDDVAVNDHPAAVRYITEVTGSETVKVVAHCVGAMTMSMSVVGGLLPEVDVLIANGVSLHPVLPRGGRVKLHTIRALMQHRQPFVDVAWGDGPEHGVARLTRTSVRMWHIECRNPACNMASFALGSGHPALFRHENLDDATHDWLGGEFGKVPMSFYTQMAASDRRKEVVALPGQGREGFAPRWAGAAPRSDTRFALLTGRHNRAFLPESQRATFAFLERHQPGRHSLRVLPRYGHSDVFFGSRAHNEVFPLIVAELNR</sequence>
<evidence type="ECO:0000256" key="5">
    <source>
        <dbReference type="ARBA" id="ARBA00023002"/>
    </source>
</evidence>
<evidence type="ECO:0000256" key="2">
    <source>
        <dbReference type="ARBA" id="ARBA00010790"/>
    </source>
</evidence>